<keyword evidence="2" id="KW-1185">Reference proteome</keyword>
<dbReference type="RefSeq" id="XP_033388654.1">
    <property type="nucleotide sequence ID" value="XM_033527317.1"/>
</dbReference>
<dbReference type="Gene3D" id="3.40.50.720">
    <property type="entry name" value="NAD(P)-binding Rossmann-like Domain"/>
    <property type="match status" value="2"/>
</dbReference>
<dbReference type="PANTHER" id="PTHR48079">
    <property type="entry name" value="PROTEIN YEEZ"/>
    <property type="match status" value="1"/>
</dbReference>
<dbReference type="AlphaFoldDB" id="A0A6A5Y412"/>
<dbReference type="InterPro" id="IPR036291">
    <property type="entry name" value="NAD(P)-bd_dom_sf"/>
</dbReference>
<dbReference type="GO" id="GO:0004029">
    <property type="term" value="F:aldehyde dehydrogenase (NAD+) activity"/>
    <property type="evidence" value="ECO:0007669"/>
    <property type="project" value="TreeGrafter"/>
</dbReference>
<organism evidence="1 2">
    <name type="scientific">Aaosphaeria arxii CBS 175.79</name>
    <dbReference type="NCBI Taxonomy" id="1450172"/>
    <lineage>
        <taxon>Eukaryota</taxon>
        <taxon>Fungi</taxon>
        <taxon>Dikarya</taxon>
        <taxon>Ascomycota</taxon>
        <taxon>Pezizomycotina</taxon>
        <taxon>Dothideomycetes</taxon>
        <taxon>Pleosporomycetidae</taxon>
        <taxon>Pleosporales</taxon>
        <taxon>Pleosporales incertae sedis</taxon>
        <taxon>Aaosphaeria</taxon>
    </lineage>
</organism>
<evidence type="ECO:0008006" key="3">
    <source>
        <dbReference type="Google" id="ProtNLM"/>
    </source>
</evidence>
<name>A0A6A5Y412_9PLEO</name>
<dbReference type="PANTHER" id="PTHR48079:SF6">
    <property type="entry name" value="NAD(P)-BINDING DOMAIN-CONTAINING PROTEIN-RELATED"/>
    <property type="match status" value="1"/>
</dbReference>
<dbReference type="OrthoDB" id="10262413at2759"/>
<dbReference type="GO" id="GO:0005737">
    <property type="term" value="C:cytoplasm"/>
    <property type="evidence" value="ECO:0007669"/>
    <property type="project" value="TreeGrafter"/>
</dbReference>
<dbReference type="Proteomes" id="UP000799778">
    <property type="component" value="Unassembled WGS sequence"/>
</dbReference>
<evidence type="ECO:0000313" key="2">
    <source>
        <dbReference type="Proteomes" id="UP000799778"/>
    </source>
</evidence>
<sequence>MSNILLTGATGYVGGTFLDQVLKSEEPSLKSLTIDTAVRTAEQAQKLKETYGDRVNPIKWKGLEDTTTVADTAANYDLVVNVGSGFIPAGAKALVEGLGRRKDGPAPWIVHIAGCTNLADRPLTQDAHPEREWDDEKDAGAIFDFMKEADAREPYPQRSAEVGVLEAAEASGVNAVSLNAPLIFGEGSGLFNRAGLVIPIALRYAITHGYGFKLNETANFDYVHVSDLAALYVLVVRTILERPDRGVGFIPTGRKGIIFPAVARILNTEIMERCVDAAFAGGVLPREGTPKEREVRQVSLQEIADEIMFSQVAVAERGWAGHKAMKGTLGPKLFGWKPQYTEEAWKQEFHDEFVALRDGRRGITLDACIGLRGN</sequence>
<protein>
    <recommendedName>
        <fullName evidence="3">NAD(P)-binding protein</fullName>
    </recommendedName>
</protein>
<evidence type="ECO:0000313" key="1">
    <source>
        <dbReference type="EMBL" id="KAF2020315.1"/>
    </source>
</evidence>
<reference evidence="1" key="1">
    <citation type="journal article" date="2020" name="Stud. Mycol.">
        <title>101 Dothideomycetes genomes: a test case for predicting lifestyles and emergence of pathogens.</title>
        <authorList>
            <person name="Haridas S."/>
            <person name="Albert R."/>
            <person name="Binder M."/>
            <person name="Bloem J."/>
            <person name="Labutti K."/>
            <person name="Salamov A."/>
            <person name="Andreopoulos B."/>
            <person name="Baker S."/>
            <person name="Barry K."/>
            <person name="Bills G."/>
            <person name="Bluhm B."/>
            <person name="Cannon C."/>
            <person name="Castanera R."/>
            <person name="Culley D."/>
            <person name="Daum C."/>
            <person name="Ezra D."/>
            <person name="Gonzalez J."/>
            <person name="Henrissat B."/>
            <person name="Kuo A."/>
            <person name="Liang C."/>
            <person name="Lipzen A."/>
            <person name="Lutzoni F."/>
            <person name="Magnuson J."/>
            <person name="Mondo S."/>
            <person name="Nolan M."/>
            <person name="Ohm R."/>
            <person name="Pangilinan J."/>
            <person name="Park H.-J."/>
            <person name="Ramirez L."/>
            <person name="Alfaro M."/>
            <person name="Sun H."/>
            <person name="Tritt A."/>
            <person name="Yoshinaga Y."/>
            <person name="Zwiers L.-H."/>
            <person name="Turgeon B."/>
            <person name="Goodwin S."/>
            <person name="Spatafora J."/>
            <person name="Crous P."/>
            <person name="Grigoriev I."/>
        </authorList>
    </citation>
    <scope>NUCLEOTIDE SEQUENCE</scope>
    <source>
        <strain evidence="1">CBS 175.79</strain>
    </source>
</reference>
<gene>
    <name evidence="1" type="ORF">BU24DRAFT_419860</name>
</gene>
<dbReference type="InterPro" id="IPR051783">
    <property type="entry name" value="NAD(P)-dependent_oxidoreduct"/>
</dbReference>
<dbReference type="GeneID" id="54284714"/>
<accession>A0A6A5Y412</accession>
<proteinExistence type="predicted"/>
<dbReference type="SUPFAM" id="SSF51735">
    <property type="entry name" value="NAD(P)-binding Rossmann-fold domains"/>
    <property type="match status" value="1"/>
</dbReference>
<dbReference type="EMBL" id="ML978067">
    <property type="protein sequence ID" value="KAF2020315.1"/>
    <property type="molecule type" value="Genomic_DNA"/>
</dbReference>